<dbReference type="CDD" id="cd07821">
    <property type="entry name" value="PYR_PYL_RCAR_like"/>
    <property type="match status" value="1"/>
</dbReference>
<evidence type="ECO:0000313" key="2">
    <source>
        <dbReference type="Proteomes" id="UP001620339"/>
    </source>
</evidence>
<dbReference type="Pfam" id="PF10604">
    <property type="entry name" value="Polyketide_cyc2"/>
    <property type="match status" value="1"/>
</dbReference>
<dbReference type="EMBL" id="JADIKK010000008">
    <property type="protein sequence ID" value="MFK2879266.1"/>
    <property type="molecule type" value="Genomic_DNA"/>
</dbReference>
<dbReference type="Proteomes" id="UP001620339">
    <property type="component" value="Unassembled WGS sequence"/>
</dbReference>
<dbReference type="SUPFAM" id="SSF55961">
    <property type="entry name" value="Bet v1-like"/>
    <property type="match status" value="1"/>
</dbReference>
<organism evidence="1 2">
    <name type="scientific">Rhodanobacter hydrolyticus</name>
    <dbReference type="NCBI Taxonomy" id="2250595"/>
    <lineage>
        <taxon>Bacteria</taxon>
        <taxon>Pseudomonadati</taxon>
        <taxon>Pseudomonadota</taxon>
        <taxon>Gammaproteobacteria</taxon>
        <taxon>Lysobacterales</taxon>
        <taxon>Rhodanobacteraceae</taxon>
        <taxon>Rhodanobacter</taxon>
    </lineage>
</organism>
<reference evidence="1 2" key="1">
    <citation type="submission" date="2020-10" db="EMBL/GenBank/DDBJ databases">
        <title>Phylogeny of dyella-like bacteria.</title>
        <authorList>
            <person name="Fu J."/>
        </authorList>
    </citation>
    <scope>NUCLEOTIDE SEQUENCE [LARGE SCALE GENOMIC DNA]</scope>
    <source>
        <strain evidence="1 2">KACC 19113</strain>
    </source>
</reference>
<protein>
    <submittedName>
        <fullName evidence="1">SRPBCC family protein</fullName>
    </submittedName>
</protein>
<name>A0ABW8JAD1_9GAMM</name>
<sequence>MASIHREILLDADPADVWAAISDIGAAHERLVPGVLVDTQLEGNARVVTFANGLAVRELIVTLDHDARRFVYASVGGRATHHNASFQVFADGDQRTRLVWITDVLPDELAGPIGQNVELGIAAIKRTLERKTGAS</sequence>
<comment type="caution">
    <text evidence="1">The sequence shown here is derived from an EMBL/GenBank/DDBJ whole genome shotgun (WGS) entry which is preliminary data.</text>
</comment>
<dbReference type="InterPro" id="IPR023393">
    <property type="entry name" value="START-like_dom_sf"/>
</dbReference>
<dbReference type="InterPro" id="IPR019587">
    <property type="entry name" value="Polyketide_cyclase/dehydratase"/>
</dbReference>
<dbReference type="Gene3D" id="3.30.530.20">
    <property type="match status" value="1"/>
</dbReference>
<gene>
    <name evidence="1" type="ORF">ISP25_19520</name>
</gene>
<proteinExistence type="predicted"/>
<accession>A0ABW8JAD1</accession>
<evidence type="ECO:0000313" key="1">
    <source>
        <dbReference type="EMBL" id="MFK2879266.1"/>
    </source>
</evidence>
<keyword evidence="2" id="KW-1185">Reference proteome</keyword>
<dbReference type="RefSeq" id="WP_404616090.1">
    <property type="nucleotide sequence ID" value="NZ_JADIKK010000008.1"/>
</dbReference>